<dbReference type="Proteomes" id="UP000220353">
    <property type="component" value="Unassembled WGS sequence"/>
</dbReference>
<dbReference type="GO" id="GO:0016491">
    <property type="term" value="F:oxidoreductase activity"/>
    <property type="evidence" value="ECO:0007669"/>
    <property type="project" value="UniProtKB-KW"/>
</dbReference>
<dbReference type="Gene3D" id="3.50.50.60">
    <property type="entry name" value="FAD/NAD(P)-binding domain"/>
    <property type="match status" value="1"/>
</dbReference>
<dbReference type="SUPFAM" id="SSF51905">
    <property type="entry name" value="FAD/NAD(P)-binding domain"/>
    <property type="match status" value="1"/>
</dbReference>
<feature type="domain" description="FAD-dependent oxidoreductase 2 FAD-binding" evidence="4">
    <location>
        <begin position="410"/>
        <end position="443"/>
    </location>
</feature>
<evidence type="ECO:0000256" key="1">
    <source>
        <dbReference type="ARBA" id="ARBA00022630"/>
    </source>
</evidence>
<reference evidence="6 7" key="1">
    <citation type="submission" date="2017-09" db="EMBL/GenBank/DDBJ databases">
        <title>Comparative genomics of rhizobia isolated from Phaseolus vulgaris in China.</title>
        <authorList>
            <person name="Tong W."/>
        </authorList>
    </citation>
    <scope>NUCLEOTIDE SEQUENCE [LARGE SCALE GENOMIC DNA]</scope>
    <source>
        <strain evidence="6 7">PCH1</strain>
    </source>
</reference>
<keyword evidence="3" id="KW-1133">Transmembrane helix</keyword>
<evidence type="ECO:0000256" key="2">
    <source>
        <dbReference type="ARBA" id="ARBA00023002"/>
    </source>
</evidence>
<feature type="domain" description="FAD-dependent urate hydroxylase HpyO/Asp monooxygenase CreE-like FAD/NAD(P)-binding" evidence="5">
    <location>
        <begin position="20"/>
        <end position="168"/>
    </location>
</feature>
<dbReference type="Pfam" id="PF00890">
    <property type="entry name" value="FAD_binding_2"/>
    <property type="match status" value="1"/>
</dbReference>
<name>A0A2A6M5J2_RHIFR</name>
<dbReference type="EMBL" id="NWTC01000002">
    <property type="protein sequence ID" value="PDT49840.1"/>
    <property type="molecule type" value="Genomic_DNA"/>
</dbReference>
<keyword evidence="1" id="KW-0285">Flavoprotein</keyword>
<dbReference type="PANTHER" id="PTHR40254">
    <property type="entry name" value="BLR0577 PROTEIN"/>
    <property type="match status" value="1"/>
</dbReference>
<dbReference type="Pfam" id="PF13454">
    <property type="entry name" value="NAD_binding_9"/>
    <property type="match status" value="1"/>
</dbReference>
<dbReference type="InterPro" id="IPR036188">
    <property type="entry name" value="FAD/NAD-bd_sf"/>
</dbReference>
<evidence type="ECO:0000259" key="4">
    <source>
        <dbReference type="Pfam" id="PF00890"/>
    </source>
</evidence>
<keyword evidence="3" id="KW-0472">Membrane</keyword>
<dbReference type="InterPro" id="IPR052189">
    <property type="entry name" value="L-asp_N-monooxygenase_NS-form"/>
</dbReference>
<organism evidence="6 7">
    <name type="scientific">Rhizobium fredii</name>
    <name type="common">Sinorhizobium fredii</name>
    <dbReference type="NCBI Taxonomy" id="380"/>
    <lineage>
        <taxon>Bacteria</taxon>
        <taxon>Pseudomonadati</taxon>
        <taxon>Pseudomonadota</taxon>
        <taxon>Alphaproteobacteria</taxon>
        <taxon>Hyphomicrobiales</taxon>
        <taxon>Rhizobiaceae</taxon>
        <taxon>Sinorhizobium/Ensifer group</taxon>
        <taxon>Sinorhizobium</taxon>
    </lineage>
</organism>
<accession>A0A2A6M5J2</accession>
<evidence type="ECO:0000259" key="5">
    <source>
        <dbReference type="Pfam" id="PF13454"/>
    </source>
</evidence>
<dbReference type="InterPro" id="IPR003953">
    <property type="entry name" value="FAD-dep_OxRdtase_2_FAD-bd"/>
</dbReference>
<sequence>MFAPANGGNHQEALLLYDVAVVGSGFSAIAVTIHLLRLLPRSASIAVVGDDPGFGRGTAYRTEFYVHRLNVPAGRMSVFPEQPDDFVRWLEEHQRQTSADGFATRGDYGLYLRDRLASLLRDEDRRARFDFIKAKATNCIQCSDTGAVFHLDNGARLDARNVVLCLGVGNADLPLERGKIDAGAEKRIIRNPWRLSWLSKVGGGDRICILGSGLTMIDQVLALRVHGHRGPIRVLSRRGLLPRAHAPVGERSPSIEPELARSRDISALLSGFRRQVGGGVDWRGLMDGLRPITQRLWQSLTQDQRARFLRHGLAWWNVHRHRIAPEVALRFDALRKDGIVAVHAGFLEAIEEDARGVSVSYRERQSGRHLSFNADWIVNCTGMERAGVAHSPLLKQMQRQGLIAKDALGLGLSVDGDSRVLGGKGEPLPGLYAVGALTAGQFWEITAVPDIRVQAQIVASAIATTLPE</sequence>
<evidence type="ECO:0000313" key="7">
    <source>
        <dbReference type="Proteomes" id="UP000220353"/>
    </source>
</evidence>
<evidence type="ECO:0000256" key="3">
    <source>
        <dbReference type="SAM" id="Phobius"/>
    </source>
</evidence>
<keyword evidence="3" id="KW-0812">Transmembrane</keyword>
<proteinExistence type="predicted"/>
<dbReference type="InterPro" id="IPR038732">
    <property type="entry name" value="HpyO/CreE_NAD-binding"/>
</dbReference>
<gene>
    <name evidence="6" type="ORF">CO661_04095</name>
</gene>
<protein>
    <submittedName>
        <fullName evidence="6">FAD-dependent pyridine nucleotide-disulfide oxidoreductase</fullName>
    </submittedName>
</protein>
<dbReference type="PANTHER" id="PTHR40254:SF1">
    <property type="entry name" value="BLR0577 PROTEIN"/>
    <property type="match status" value="1"/>
</dbReference>
<feature type="transmembrane region" description="Helical" evidence="3">
    <location>
        <begin position="14"/>
        <end position="36"/>
    </location>
</feature>
<comment type="caution">
    <text evidence="6">The sequence shown here is derived from an EMBL/GenBank/DDBJ whole genome shotgun (WGS) entry which is preliminary data.</text>
</comment>
<evidence type="ECO:0000313" key="6">
    <source>
        <dbReference type="EMBL" id="PDT49840.1"/>
    </source>
</evidence>
<dbReference type="AlphaFoldDB" id="A0A2A6M5J2"/>
<keyword evidence="2" id="KW-0560">Oxidoreductase</keyword>